<dbReference type="Gene3D" id="1.10.510.10">
    <property type="entry name" value="Transferase(Phosphotransferase) domain 1"/>
    <property type="match status" value="1"/>
</dbReference>
<keyword evidence="6 15" id="KW-0732">Signal</keyword>
<reference evidence="17" key="1">
    <citation type="journal article" date="2011" name="PLoS ONE">
        <title>Evolution of the TGF-beta Signaling Pathway and Its Potential Role in the Ctenophore, Mnemiopsis leidyi.</title>
        <authorList>
            <person name="Pang K."/>
            <person name="Ryan J.F."/>
            <person name="Baxevanis A.D."/>
            <person name="Martindale M.Q."/>
        </authorList>
    </citation>
    <scope>NUCLEOTIDE SEQUENCE</scope>
</reference>
<keyword evidence="7 13" id="KW-0547">Nucleotide-binding</keyword>
<evidence type="ECO:0000256" key="11">
    <source>
        <dbReference type="ARBA" id="ARBA00023136"/>
    </source>
</evidence>
<dbReference type="InterPro" id="IPR017441">
    <property type="entry name" value="Protein_kinase_ATP_BS"/>
</dbReference>
<dbReference type="GO" id="GO:0048179">
    <property type="term" value="C:activin receptor complex"/>
    <property type="evidence" value="ECO:0007669"/>
    <property type="project" value="TreeGrafter"/>
</dbReference>
<evidence type="ECO:0000313" key="17">
    <source>
        <dbReference type="EMBL" id="AEP16396.1"/>
    </source>
</evidence>
<dbReference type="Pfam" id="PF00069">
    <property type="entry name" value="Pkinase"/>
    <property type="match status" value="1"/>
</dbReference>
<proteinExistence type="evidence at transcript level"/>
<dbReference type="EMBL" id="JN380194">
    <property type="protein sequence ID" value="AEP16396.1"/>
    <property type="molecule type" value="mRNA"/>
</dbReference>
<keyword evidence="14" id="KW-0464">Manganese</keyword>
<dbReference type="HOGENOM" id="CLU_000288_8_4_1"/>
<dbReference type="AlphaFoldDB" id="G5CTL9"/>
<evidence type="ECO:0000256" key="7">
    <source>
        <dbReference type="ARBA" id="ARBA00022741"/>
    </source>
</evidence>
<evidence type="ECO:0000256" key="15">
    <source>
        <dbReference type="SAM" id="SignalP"/>
    </source>
</evidence>
<dbReference type="PROSITE" id="PS00107">
    <property type="entry name" value="PROTEIN_KINASE_ATP"/>
    <property type="match status" value="1"/>
</dbReference>
<keyword evidence="14" id="KW-0460">Magnesium</keyword>
<dbReference type="PROSITE" id="PS00108">
    <property type="entry name" value="PROTEIN_KINASE_ST"/>
    <property type="match status" value="1"/>
</dbReference>
<dbReference type="InterPro" id="IPR000719">
    <property type="entry name" value="Prot_kinase_dom"/>
</dbReference>
<evidence type="ECO:0000256" key="1">
    <source>
        <dbReference type="ARBA" id="ARBA00004479"/>
    </source>
</evidence>
<evidence type="ECO:0000256" key="4">
    <source>
        <dbReference type="ARBA" id="ARBA00022679"/>
    </source>
</evidence>
<dbReference type="PRINTS" id="PR00653">
    <property type="entry name" value="ACTIVIN2R"/>
</dbReference>
<dbReference type="InterPro" id="IPR045860">
    <property type="entry name" value="Snake_toxin-like_sf"/>
</dbReference>
<feature type="chain" id="PRO_5003475462" description="Serine/threonine-protein kinase receptor" evidence="15">
    <location>
        <begin position="25"/>
        <end position="512"/>
    </location>
</feature>
<feature type="domain" description="Protein kinase" evidence="16">
    <location>
        <begin position="216"/>
        <end position="502"/>
    </location>
</feature>
<keyword evidence="3 14" id="KW-0723">Serine/threonine-protein kinase</keyword>
<gene>
    <name evidence="17" type="primary">TgfRII</name>
</gene>
<dbReference type="PANTHER" id="PTHR23255:SF98">
    <property type="entry name" value="SERINE_THREONINE-PROTEIN KINASE RECEPTOR"/>
    <property type="match status" value="1"/>
</dbReference>
<evidence type="ECO:0000256" key="3">
    <source>
        <dbReference type="ARBA" id="ARBA00022527"/>
    </source>
</evidence>
<evidence type="ECO:0000256" key="12">
    <source>
        <dbReference type="ARBA" id="ARBA00023170"/>
    </source>
</evidence>
<dbReference type="InterPro" id="IPR011009">
    <property type="entry name" value="Kinase-like_dom_sf"/>
</dbReference>
<dbReference type="InterPro" id="IPR000333">
    <property type="entry name" value="TGFB_receptor"/>
</dbReference>
<dbReference type="SMART" id="SM00220">
    <property type="entry name" value="S_TKc"/>
    <property type="match status" value="1"/>
</dbReference>
<protein>
    <recommendedName>
        <fullName evidence="14">Serine/threonine-protein kinase receptor</fullName>
        <ecNumber evidence="14">2.7.11.30</ecNumber>
    </recommendedName>
</protein>
<accession>G5CTL9</accession>
<dbReference type="GO" id="GO:0048185">
    <property type="term" value="F:activin binding"/>
    <property type="evidence" value="ECO:0007669"/>
    <property type="project" value="TreeGrafter"/>
</dbReference>
<dbReference type="SUPFAM" id="SSF57302">
    <property type="entry name" value="Snake toxin-like"/>
    <property type="match status" value="1"/>
</dbReference>
<comment type="similarity">
    <text evidence="2 14">Belongs to the protein kinase superfamily. TKL Ser/Thr protein kinase family. TGFB receptor subfamily.</text>
</comment>
<dbReference type="InterPro" id="IPR008271">
    <property type="entry name" value="Ser/Thr_kinase_AS"/>
</dbReference>
<sequence length="512" mass="57620">MCKVQGLMMFTTFLILSYSQLVSKVVTDTPEKEEYGPLRCYTTQENNESSSITTCKDGEVCCVGMVNVRLKVNQSVPITFGGCFHETGTCRENTCLHWPHHKSNASICLCKGDLCNQNITYLAPPATEPPPTRPTKPAPPPPSKSVYSIVGAVLGCVAFCGLLALIAFFVHRKYIKRHPPFGVWENRGEDEDGMPLVAKFPNGKPFGPQYDNEEEIEIIRDIGHGRYGQVQQAKVGDNFIAIKKFSPYDRHSFTNELMIMKEKQDTNLLCLLGYIDNPVNNQLWLLTEYMPLGNMSEYLRTHTLTIPQSLHLLSTFISGVCYLHSEPQPVAHRDIKTRNVLMSDHRTAKLADFGLALLLDYGPGGALNEKAAPPTQVGTARYMAPEVLEGSMFYREAEAHMRIDVYASSLVMWEVMWRTQLDQRDIVPPYFLPFERQIPGNPSACEMQALVAVEKQRPELRPNWANHSVFNKLEITLTESWDNDENARLSSKTIQARIIPLLSNESDSEVSV</sequence>
<feature type="binding site" evidence="13">
    <location>
        <position position="244"/>
    </location>
    <ligand>
        <name>ATP</name>
        <dbReference type="ChEBI" id="CHEBI:30616"/>
    </ligand>
</feature>
<feature type="transmembrane region" description="Helical" evidence="14">
    <location>
        <begin position="146"/>
        <end position="170"/>
    </location>
</feature>
<dbReference type="GO" id="GO:0017002">
    <property type="term" value="F:activin receptor activity"/>
    <property type="evidence" value="ECO:0007669"/>
    <property type="project" value="TreeGrafter"/>
</dbReference>
<dbReference type="PANTHER" id="PTHR23255">
    <property type="entry name" value="TRANSFORMING GROWTH FACTOR-BETA RECEPTOR TYPE I AND II"/>
    <property type="match status" value="1"/>
</dbReference>
<dbReference type="Gene3D" id="3.30.200.20">
    <property type="entry name" value="Phosphorylase Kinase, domain 1"/>
    <property type="match status" value="1"/>
</dbReference>
<evidence type="ECO:0000259" key="16">
    <source>
        <dbReference type="PROSITE" id="PS50011"/>
    </source>
</evidence>
<evidence type="ECO:0000256" key="9">
    <source>
        <dbReference type="ARBA" id="ARBA00022840"/>
    </source>
</evidence>
<keyword evidence="9 13" id="KW-0067">ATP-binding</keyword>
<keyword evidence="8 14" id="KW-0418">Kinase</keyword>
<comment type="catalytic activity">
    <reaction evidence="14">
        <text>L-threonyl-[receptor-protein] + ATP = O-phospho-L-threonyl-[receptor-protein] + ADP + H(+)</text>
        <dbReference type="Rhea" id="RHEA:44880"/>
        <dbReference type="Rhea" id="RHEA-COMP:11024"/>
        <dbReference type="Rhea" id="RHEA-COMP:11025"/>
        <dbReference type="ChEBI" id="CHEBI:15378"/>
        <dbReference type="ChEBI" id="CHEBI:30013"/>
        <dbReference type="ChEBI" id="CHEBI:30616"/>
        <dbReference type="ChEBI" id="CHEBI:61977"/>
        <dbReference type="ChEBI" id="CHEBI:456216"/>
        <dbReference type="EC" id="2.7.11.30"/>
    </reaction>
</comment>
<evidence type="ECO:0000256" key="5">
    <source>
        <dbReference type="ARBA" id="ARBA00022692"/>
    </source>
</evidence>
<name>G5CTL9_MNELE</name>
<evidence type="ECO:0000256" key="14">
    <source>
        <dbReference type="RuleBase" id="RU361271"/>
    </source>
</evidence>
<keyword evidence="14" id="KW-0479">Metal-binding</keyword>
<dbReference type="Gene3D" id="2.10.60.10">
    <property type="entry name" value="CD59"/>
    <property type="match status" value="1"/>
</dbReference>
<keyword evidence="4 14" id="KW-0808">Transferase</keyword>
<dbReference type="SUPFAM" id="SSF56112">
    <property type="entry name" value="Protein kinase-like (PK-like)"/>
    <property type="match status" value="1"/>
</dbReference>
<evidence type="ECO:0000256" key="6">
    <source>
        <dbReference type="ARBA" id="ARBA00022729"/>
    </source>
</evidence>
<dbReference type="GO" id="GO:0005524">
    <property type="term" value="F:ATP binding"/>
    <property type="evidence" value="ECO:0007669"/>
    <property type="project" value="UniProtKB-UniRule"/>
</dbReference>
<feature type="signal peptide" evidence="15">
    <location>
        <begin position="1"/>
        <end position="24"/>
    </location>
</feature>
<keyword evidence="10 14" id="KW-1133">Transmembrane helix</keyword>
<evidence type="ECO:0000256" key="10">
    <source>
        <dbReference type="ARBA" id="ARBA00022989"/>
    </source>
</evidence>
<dbReference type="EC" id="2.7.11.30" evidence="14"/>
<dbReference type="CDD" id="cd12087">
    <property type="entry name" value="TM_EGFR-like"/>
    <property type="match status" value="1"/>
</dbReference>
<dbReference type="GO" id="GO:0046872">
    <property type="term" value="F:metal ion binding"/>
    <property type="evidence" value="ECO:0007669"/>
    <property type="project" value="UniProtKB-KW"/>
</dbReference>
<evidence type="ECO:0000256" key="8">
    <source>
        <dbReference type="ARBA" id="ARBA00022777"/>
    </source>
</evidence>
<keyword evidence="11 14" id="KW-0472">Membrane</keyword>
<comment type="cofactor">
    <cofactor evidence="14">
        <name>Mg(2+)</name>
        <dbReference type="ChEBI" id="CHEBI:18420"/>
    </cofactor>
    <cofactor evidence="14">
        <name>Mn(2+)</name>
        <dbReference type="ChEBI" id="CHEBI:29035"/>
    </cofactor>
</comment>
<dbReference type="PROSITE" id="PS50011">
    <property type="entry name" value="PROTEIN_KINASE_DOM"/>
    <property type="match status" value="1"/>
</dbReference>
<organism evidence="17">
    <name type="scientific">Mnemiopsis leidyi</name>
    <name type="common">Sea walnut</name>
    <name type="synonym">Warty comb jellyfish</name>
    <dbReference type="NCBI Taxonomy" id="27923"/>
    <lineage>
        <taxon>Eukaryota</taxon>
        <taxon>Metazoa</taxon>
        <taxon>Ctenophora</taxon>
        <taxon>Tentaculata</taxon>
        <taxon>Lobata</taxon>
        <taxon>Bolinopsidae</taxon>
        <taxon>Mnemiopsis</taxon>
    </lineage>
</organism>
<dbReference type="GO" id="GO:0071363">
    <property type="term" value="P:cellular response to growth factor stimulus"/>
    <property type="evidence" value="ECO:0007669"/>
    <property type="project" value="TreeGrafter"/>
</dbReference>
<keyword evidence="5 14" id="KW-0812">Transmembrane</keyword>
<comment type="subcellular location">
    <subcellularLocation>
        <location evidence="1 14">Membrane</location>
        <topology evidence="1 14">Single-pass type I membrane protein</topology>
    </subcellularLocation>
</comment>
<evidence type="ECO:0000256" key="2">
    <source>
        <dbReference type="ARBA" id="ARBA00009605"/>
    </source>
</evidence>
<evidence type="ECO:0000256" key="13">
    <source>
        <dbReference type="PROSITE-ProRule" id="PRU10141"/>
    </source>
</evidence>
<keyword evidence="12 14" id="KW-0675">Receptor</keyword>